<dbReference type="EMBL" id="JAPTSV010000009">
    <property type="protein sequence ID" value="KAJ1524132.1"/>
    <property type="molecule type" value="Genomic_DNA"/>
</dbReference>
<dbReference type="FunFam" id="1.20.1280.50:FF:000059">
    <property type="entry name" value="Partner of Paired"/>
    <property type="match status" value="1"/>
</dbReference>
<dbReference type="PANTHER" id="PTHR13318">
    <property type="entry name" value="PARTNER OF PAIRED, ISOFORM B-RELATED"/>
    <property type="match status" value="1"/>
</dbReference>
<dbReference type="InterPro" id="IPR032675">
    <property type="entry name" value="LRR_dom_sf"/>
</dbReference>
<dbReference type="Pfam" id="PF12937">
    <property type="entry name" value="F-box-like"/>
    <property type="match status" value="1"/>
</dbReference>
<dbReference type="FunFam" id="3.80.10.10:FF:000051">
    <property type="entry name" value="F-box and leucine-rich repeat protein 14"/>
    <property type="match status" value="1"/>
</dbReference>
<dbReference type="GO" id="GO:0019005">
    <property type="term" value="C:SCF ubiquitin ligase complex"/>
    <property type="evidence" value="ECO:0007669"/>
    <property type="project" value="TreeGrafter"/>
</dbReference>
<dbReference type="Gene3D" id="1.20.1280.50">
    <property type="match status" value="1"/>
</dbReference>
<dbReference type="InterPro" id="IPR006553">
    <property type="entry name" value="Leu-rich_rpt_Cys-con_subtyp"/>
</dbReference>
<dbReference type="InterPro" id="IPR057207">
    <property type="entry name" value="FBXL15_LRR"/>
</dbReference>
<evidence type="ECO:0000259" key="2">
    <source>
        <dbReference type="Pfam" id="PF12937"/>
    </source>
</evidence>
<evidence type="ECO:0000259" key="3">
    <source>
        <dbReference type="Pfam" id="PF25372"/>
    </source>
</evidence>
<feature type="domain" description="F-box/LRR-repeat protein 15-like leucin rich repeat" evidence="3">
    <location>
        <begin position="235"/>
        <end position="367"/>
    </location>
</feature>
<name>A0AAV7XK72_9NEOP</name>
<accession>A0AAV7XK72</accession>
<dbReference type="SUPFAM" id="SSF52047">
    <property type="entry name" value="RNI-like"/>
    <property type="match status" value="1"/>
</dbReference>
<dbReference type="SMART" id="SM00368">
    <property type="entry name" value="LRR_RI"/>
    <property type="match status" value="5"/>
</dbReference>
<dbReference type="AlphaFoldDB" id="A0AAV7XK72"/>
<gene>
    <name evidence="4" type="ORF">ONE63_010662</name>
</gene>
<dbReference type="GO" id="GO:0031146">
    <property type="term" value="P:SCF-dependent proteasomal ubiquitin-dependent protein catabolic process"/>
    <property type="evidence" value="ECO:0007669"/>
    <property type="project" value="TreeGrafter"/>
</dbReference>
<comment type="caution">
    <text evidence="4">The sequence shown here is derived from an EMBL/GenBank/DDBJ whole genome shotgun (WGS) entry which is preliminary data.</text>
</comment>
<evidence type="ECO:0000313" key="4">
    <source>
        <dbReference type="EMBL" id="KAJ1524132.1"/>
    </source>
</evidence>
<proteinExistence type="predicted"/>
<keyword evidence="5" id="KW-1185">Reference proteome</keyword>
<evidence type="ECO:0000313" key="5">
    <source>
        <dbReference type="Proteomes" id="UP001075354"/>
    </source>
</evidence>
<dbReference type="InterPro" id="IPR001810">
    <property type="entry name" value="F-box_dom"/>
</dbReference>
<feature type="domain" description="F-box" evidence="2">
    <location>
        <begin position="153"/>
        <end position="189"/>
    </location>
</feature>
<feature type="domain" description="F-box/LRR-repeat protein 15-like leucin rich repeat" evidence="3">
    <location>
        <begin position="372"/>
        <end position="496"/>
    </location>
</feature>
<protein>
    <recommendedName>
        <fullName evidence="6">F-box/LRR-repeat protein 14</fullName>
    </recommendedName>
</protein>
<keyword evidence="1" id="KW-0833">Ubl conjugation pathway</keyword>
<organism evidence="4 5">
    <name type="scientific">Megalurothrips usitatus</name>
    <name type="common">bean blossom thrips</name>
    <dbReference type="NCBI Taxonomy" id="439358"/>
    <lineage>
        <taxon>Eukaryota</taxon>
        <taxon>Metazoa</taxon>
        <taxon>Ecdysozoa</taxon>
        <taxon>Arthropoda</taxon>
        <taxon>Hexapoda</taxon>
        <taxon>Insecta</taxon>
        <taxon>Pterygota</taxon>
        <taxon>Neoptera</taxon>
        <taxon>Paraneoptera</taxon>
        <taxon>Thysanoptera</taxon>
        <taxon>Terebrantia</taxon>
        <taxon>Thripoidea</taxon>
        <taxon>Thripidae</taxon>
        <taxon>Megalurothrips</taxon>
    </lineage>
</organism>
<dbReference type="SMART" id="SM00367">
    <property type="entry name" value="LRR_CC"/>
    <property type="match status" value="11"/>
</dbReference>
<dbReference type="Proteomes" id="UP001075354">
    <property type="component" value="Chromosome 9"/>
</dbReference>
<evidence type="ECO:0008006" key="6">
    <source>
        <dbReference type="Google" id="ProtNLM"/>
    </source>
</evidence>
<dbReference type="Pfam" id="PF25372">
    <property type="entry name" value="DUF7885"/>
    <property type="match status" value="2"/>
</dbReference>
<dbReference type="PANTHER" id="PTHR13318:SF190">
    <property type="entry name" value="PARTNER OF PAIRED, ISOFORM B"/>
    <property type="match status" value="1"/>
</dbReference>
<dbReference type="InterPro" id="IPR036047">
    <property type="entry name" value="F-box-like_dom_sf"/>
</dbReference>
<dbReference type="SUPFAM" id="SSF81383">
    <property type="entry name" value="F-box domain"/>
    <property type="match status" value="1"/>
</dbReference>
<reference evidence="4" key="1">
    <citation type="submission" date="2022-12" db="EMBL/GenBank/DDBJ databases">
        <title>Chromosome-level genome assembly of the bean flower thrips Megalurothrips usitatus.</title>
        <authorList>
            <person name="Ma L."/>
            <person name="Liu Q."/>
            <person name="Li H."/>
            <person name="Cai W."/>
        </authorList>
    </citation>
    <scope>NUCLEOTIDE SEQUENCE</scope>
    <source>
        <strain evidence="4">Cailab_2022a</strain>
    </source>
</reference>
<evidence type="ECO:0000256" key="1">
    <source>
        <dbReference type="ARBA" id="ARBA00022786"/>
    </source>
</evidence>
<dbReference type="Gene3D" id="3.80.10.10">
    <property type="entry name" value="Ribonuclease Inhibitor"/>
    <property type="match status" value="2"/>
</dbReference>
<sequence length="540" mass="60199">MGNGEMGNGDTADCSEFREYRECSVMCSVMMEDHYTIYTELPDPRLAAVTTLRSSKADYRPQPYHLHRLHQPHLQVQRVHSPQPPLGLELRVPSALDAYLTAHQSLHFHQLLQQQQHQQAHQQLQLLRQQQQQQQQVEEEAEPEQTHVTCLYPEILALIFGYLDVAGKGRAAQVCTSWRDAAYQKSVWRGVEAKLHLRRATNPALFQSLVWRGIKKVQVLSLKKSLREVVVYVPALTSLNLSGIYNVTDLGLSNAFMNDLPTLTELNLSLCKQLTDGAMGRIAQHLKNLETLRLEGCSNITNTGLLLIAWGLKRLRRLDLRSCWLVSDQGIGHLSGLNRETAPGNLELEYLGLQDCQRLSDDALRHIATGLKKLRSVNLSFCVGICDAGLRHLAKMPQLESINLRACDNITDAGVSYLAEGGARLTQLDVSFCDKITDTALQHISQSLYSLRSLSLSACPVTDEGIKRIARVLADLDTLNIGQCHHITDDGLQAVAEACVHLQYIDLYGCIGISRAAMESLMKMPKLATINLGLGHVAER</sequence>